<dbReference type="Pfam" id="PF26128">
    <property type="entry name" value="Gad2"/>
    <property type="match status" value="1"/>
</dbReference>
<sequence>MERSKISLKSKNDITIRMLLRQVNNMKITINDHKFETSLHDWPEESLIRTVLKEKSEFTITNDDLNDESIKIIIDVVTKNTSRDVVDPDSIDWENYKIIVDCLGLPFDFIYPLFRYDRATWFNECEMRRGDMKGDIILMDKMIGGIRESNYDVINKDTIRVSGGEYYTGKYEIATDVINKLSNVSNLFVAGGYALSKFSNESSGTWNDVDIFAYGPDALENLLEGILICLGLSDYKLDIPGEVTLLSQYSYPPIRTRYAISIPIDSVRSEPVIIQFILMKFFSPFHILNSFDIDSCCIGFEVKNQNKFYSIPRFIRAYETMSNTIDPTRQTSRYIRRLIKYSNRGFDIAIPGFNMDTIRIKPSILNTMIEDKRNKRLNKLQCLRLTGLEGLIASSVINSDITYSNPPIGVYDSVHLWDIYSILEVYIENKMKESTHIVDEAVNEVLNVRNIGDVVSKDGKFSFVVGDVLNEGERDFSFRLGNHGEFTFYEPKYPIIELIDDIYREKIDKSFYEGYYT</sequence>
<dbReference type="EMBL" id="MK500611">
    <property type="protein sequence ID" value="QBK94044.1"/>
    <property type="molecule type" value="Genomic_DNA"/>
</dbReference>
<accession>A0A481ZDP9</accession>
<reference evidence="1" key="1">
    <citation type="journal article" date="2019" name="MBio">
        <title>Virus Genomes from Deep Sea Sediments Expand the Ocean Megavirome and Support Independent Origins of Viral Gigantism.</title>
        <authorList>
            <person name="Backstrom D."/>
            <person name="Yutin N."/>
            <person name="Jorgensen S.L."/>
            <person name="Dharamshi J."/>
            <person name="Homa F."/>
            <person name="Zaremba-Niedwiedzka K."/>
            <person name="Spang A."/>
            <person name="Wolf Y.I."/>
            <person name="Koonin E.V."/>
            <person name="Ettema T.J."/>
        </authorList>
    </citation>
    <scope>NUCLEOTIDE SEQUENCE</scope>
</reference>
<proteinExistence type="predicted"/>
<organism evidence="1">
    <name type="scientific">Pithovirus LCPAC406</name>
    <dbReference type="NCBI Taxonomy" id="2506599"/>
    <lineage>
        <taxon>Viruses</taxon>
        <taxon>Pithoviruses</taxon>
    </lineage>
</organism>
<evidence type="ECO:0008006" key="2">
    <source>
        <dbReference type="Google" id="ProtNLM"/>
    </source>
</evidence>
<protein>
    <recommendedName>
        <fullName evidence="2">Ankyrin repeat protein</fullName>
    </recommendedName>
</protein>
<gene>
    <name evidence="1" type="ORF">LCPAC406_03580</name>
</gene>
<name>A0A481ZDP9_9VIRU</name>
<evidence type="ECO:0000313" key="1">
    <source>
        <dbReference type="EMBL" id="QBK94044.1"/>
    </source>
</evidence>